<evidence type="ECO:0000313" key="2">
    <source>
        <dbReference type="EMBL" id="HJB42937.1"/>
    </source>
</evidence>
<feature type="compositionally biased region" description="Basic and acidic residues" evidence="1">
    <location>
        <begin position="61"/>
        <end position="70"/>
    </location>
</feature>
<organism evidence="2 3">
    <name type="scientific">Candidatus Gemmiger avicola</name>
    <dbReference type="NCBI Taxonomy" id="2838605"/>
    <lineage>
        <taxon>Bacteria</taxon>
        <taxon>Bacillati</taxon>
        <taxon>Bacillota</taxon>
        <taxon>Clostridia</taxon>
        <taxon>Eubacteriales</taxon>
        <taxon>Gemmiger</taxon>
    </lineage>
</organism>
<name>A0A9D2M7Y7_9FIRM</name>
<evidence type="ECO:0000256" key="1">
    <source>
        <dbReference type="SAM" id="MobiDB-lite"/>
    </source>
</evidence>
<comment type="caution">
    <text evidence="2">The sequence shown here is derived from an EMBL/GenBank/DDBJ whole genome shotgun (WGS) entry which is preliminary data.</text>
</comment>
<reference evidence="2" key="1">
    <citation type="journal article" date="2021" name="PeerJ">
        <title>Extensive microbial diversity within the chicken gut microbiome revealed by metagenomics and culture.</title>
        <authorList>
            <person name="Gilroy R."/>
            <person name="Ravi A."/>
            <person name="Getino M."/>
            <person name="Pursley I."/>
            <person name="Horton D.L."/>
            <person name="Alikhan N.F."/>
            <person name="Baker D."/>
            <person name="Gharbi K."/>
            <person name="Hall N."/>
            <person name="Watson M."/>
            <person name="Adriaenssens E.M."/>
            <person name="Foster-Nyarko E."/>
            <person name="Jarju S."/>
            <person name="Secka A."/>
            <person name="Antonio M."/>
            <person name="Oren A."/>
            <person name="Chaudhuri R.R."/>
            <person name="La Ragione R."/>
            <person name="Hildebrand F."/>
            <person name="Pallen M.J."/>
        </authorList>
    </citation>
    <scope>NUCLEOTIDE SEQUENCE</scope>
    <source>
        <strain evidence="2">ChiBcec8-13705</strain>
    </source>
</reference>
<dbReference type="Proteomes" id="UP000886803">
    <property type="component" value="Unassembled WGS sequence"/>
</dbReference>
<reference evidence="2" key="2">
    <citation type="submission" date="2021-04" db="EMBL/GenBank/DDBJ databases">
        <authorList>
            <person name="Gilroy R."/>
        </authorList>
    </citation>
    <scope>NUCLEOTIDE SEQUENCE</scope>
    <source>
        <strain evidence="2">ChiBcec8-13705</strain>
    </source>
</reference>
<dbReference type="EMBL" id="DWYG01000179">
    <property type="protein sequence ID" value="HJB42937.1"/>
    <property type="molecule type" value="Genomic_DNA"/>
</dbReference>
<dbReference type="AlphaFoldDB" id="A0A9D2M7Y7"/>
<accession>A0A9D2M7Y7</accession>
<feature type="region of interest" description="Disordered" evidence="1">
    <location>
        <begin position="39"/>
        <end position="70"/>
    </location>
</feature>
<proteinExistence type="predicted"/>
<feature type="compositionally biased region" description="Basic and acidic residues" evidence="1">
    <location>
        <begin position="39"/>
        <end position="49"/>
    </location>
</feature>
<evidence type="ECO:0000313" key="3">
    <source>
        <dbReference type="Proteomes" id="UP000886803"/>
    </source>
</evidence>
<gene>
    <name evidence="2" type="ORF">H9945_10625</name>
</gene>
<protein>
    <submittedName>
        <fullName evidence="2">Uncharacterized protein</fullName>
    </submittedName>
</protein>
<sequence>MKPGKLGKAVMQGYQTIEDTVVGAYKKVEDAFVDTFLEKTDAEDARETPEAVPGTAAPGETKGESDPSKL</sequence>